<dbReference type="Pfam" id="PF01883">
    <property type="entry name" value="FeS_assembly_P"/>
    <property type="match status" value="1"/>
</dbReference>
<proteinExistence type="predicted"/>
<sequence length="106" mass="12070">MRLRRGSILNKDLESKVRDALREVYDPETGLNLLEMNLITKVEELDEGFVEVEFTPSSPFCPIAFYLASKIKLKAQSVEGVRKVRVICKGHLMEEQINSMVNSDLV</sequence>
<evidence type="ECO:0000313" key="2">
    <source>
        <dbReference type="EMBL" id="RLE52768.1"/>
    </source>
</evidence>
<dbReference type="InterPro" id="IPR002744">
    <property type="entry name" value="MIP18-like"/>
</dbReference>
<feature type="domain" description="MIP18 family-like" evidence="1">
    <location>
        <begin position="15"/>
        <end position="86"/>
    </location>
</feature>
<dbReference type="InterPro" id="IPR034904">
    <property type="entry name" value="FSCA_dom_sf"/>
</dbReference>
<dbReference type="EMBL" id="QMQX01000036">
    <property type="protein sequence ID" value="RLE52768.1"/>
    <property type="molecule type" value="Genomic_DNA"/>
</dbReference>
<evidence type="ECO:0000313" key="3">
    <source>
        <dbReference type="Proteomes" id="UP000272051"/>
    </source>
</evidence>
<gene>
    <name evidence="2" type="ORF">DRJ33_02825</name>
</gene>
<protein>
    <recommendedName>
        <fullName evidence="1">MIP18 family-like domain-containing protein</fullName>
    </recommendedName>
</protein>
<name>A0A497F1G7_9CREN</name>
<dbReference type="PANTHER" id="PTHR42831:SF1">
    <property type="entry name" value="FE-S PROTEIN MATURATION AUXILIARY FACTOR YITW"/>
    <property type="match status" value="1"/>
</dbReference>
<organism evidence="2 3">
    <name type="scientific">Thermoproteota archaeon</name>
    <dbReference type="NCBI Taxonomy" id="2056631"/>
    <lineage>
        <taxon>Archaea</taxon>
        <taxon>Thermoproteota</taxon>
    </lineage>
</organism>
<dbReference type="AlphaFoldDB" id="A0A497F1G7"/>
<dbReference type="PANTHER" id="PTHR42831">
    <property type="entry name" value="FE-S PROTEIN MATURATION AUXILIARY FACTOR YITW"/>
    <property type="match status" value="1"/>
</dbReference>
<accession>A0A497F1G7</accession>
<dbReference type="Proteomes" id="UP000272051">
    <property type="component" value="Unassembled WGS sequence"/>
</dbReference>
<dbReference type="SUPFAM" id="SSF117916">
    <property type="entry name" value="Fe-S cluster assembly (FSCA) domain-like"/>
    <property type="match status" value="1"/>
</dbReference>
<reference evidence="2 3" key="1">
    <citation type="submission" date="2018-06" db="EMBL/GenBank/DDBJ databases">
        <title>Extensive metabolic versatility and redundancy in microbially diverse, dynamic hydrothermal sediments.</title>
        <authorList>
            <person name="Dombrowski N."/>
            <person name="Teske A."/>
            <person name="Baker B.J."/>
        </authorList>
    </citation>
    <scope>NUCLEOTIDE SEQUENCE [LARGE SCALE GENOMIC DNA]</scope>
    <source>
        <strain evidence="2">B34_G17</strain>
    </source>
</reference>
<comment type="caution">
    <text evidence="2">The sequence shown here is derived from an EMBL/GenBank/DDBJ whole genome shotgun (WGS) entry which is preliminary data.</text>
</comment>
<evidence type="ECO:0000259" key="1">
    <source>
        <dbReference type="Pfam" id="PF01883"/>
    </source>
</evidence>
<dbReference type="Gene3D" id="3.30.300.130">
    <property type="entry name" value="Fe-S cluster assembly (FSCA)"/>
    <property type="match status" value="1"/>
</dbReference>
<dbReference type="InterPro" id="IPR052339">
    <property type="entry name" value="Fe-S_Maturation_MIP18"/>
</dbReference>